<feature type="region of interest" description="Disordered" evidence="1">
    <location>
        <begin position="18"/>
        <end position="46"/>
    </location>
</feature>
<name>A0A195DM08_9HYME</name>
<accession>A0A195DM08</accession>
<evidence type="ECO:0000256" key="1">
    <source>
        <dbReference type="SAM" id="MobiDB-lite"/>
    </source>
</evidence>
<organism evidence="2 3">
    <name type="scientific">Trachymyrmex cornetzi</name>
    <dbReference type="NCBI Taxonomy" id="471704"/>
    <lineage>
        <taxon>Eukaryota</taxon>
        <taxon>Metazoa</taxon>
        <taxon>Ecdysozoa</taxon>
        <taxon>Arthropoda</taxon>
        <taxon>Hexapoda</taxon>
        <taxon>Insecta</taxon>
        <taxon>Pterygota</taxon>
        <taxon>Neoptera</taxon>
        <taxon>Endopterygota</taxon>
        <taxon>Hymenoptera</taxon>
        <taxon>Apocrita</taxon>
        <taxon>Aculeata</taxon>
        <taxon>Formicoidea</taxon>
        <taxon>Formicidae</taxon>
        <taxon>Myrmicinae</taxon>
        <taxon>Trachymyrmex</taxon>
    </lineage>
</organism>
<gene>
    <name evidence="2" type="ORF">ALC57_14004</name>
</gene>
<protein>
    <submittedName>
        <fullName evidence="2">Uncharacterized protein</fullName>
    </submittedName>
</protein>
<sequence length="161" mass="18079">MAPLQSGGSNELELLLGKEAQTRDHRRMKAGDGDDDDDFLDSRTHNTRTVDPSNMGRWSGLVRWTSVAESCTQVRLTRSSLACLSFPSLSCLGVSPNRRVEVLRCVRVHPENMIVVGRHCISKNFNVNFSRLRFRMLGVVSIKEPVTTIQRVSTDEQTAVY</sequence>
<dbReference type="EMBL" id="KQ980734">
    <property type="protein sequence ID" value="KYN13930.1"/>
    <property type="molecule type" value="Genomic_DNA"/>
</dbReference>
<keyword evidence="3" id="KW-1185">Reference proteome</keyword>
<dbReference type="AlphaFoldDB" id="A0A195DM08"/>
<evidence type="ECO:0000313" key="2">
    <source>
        <dbReference type="EMBL" id="KYN13930.1"/>
    </source>
</evidence>
<reference evidence="2 3" key="1">
    <citation type="submission" date="2015-09" db="EMBL/GenBank/DDBJ databases">
        <title>Trachymyrmex cornetzi WGS genome.</title>
        <authorList>
            <person name="Nygaard S."/>
            <person name="Hu H."/>
            <person name="Boomsma J."/>
            <person name="Zhang G."/>
        </authorList>
    </citation>
    <scope>NUCLEOTIDE SEQUENCE [LARGE SCALE GENOMIC DNA]</scope>
    <source>
        <strain evidence="2">Tcor2-1</strain>
        <tissue evidence="2">Whole body</tissue>
    </source>
</reference>
<dbReference type="Proteomes" id="UP000078492">
    <property type="component" value="Unassembled WGS sequence"/>
</dbReference>
<proteinExistence type="predicted"/>
<evidence type="ECO:0000313" key="3">
    <source>
        <dbReference type="Proteomes" id="UP000078492"/>
    </source>
</evidence>